<protein>
    <submittedName>
        <fullName evidence="8">Proton-conducting transporter membrane subunit</fullName>
    </submittedName>
</protein>
<dbReference type="PANTHER" id="PTHR42829">
    <property type="entry name" value="NADH-UBIQUINONE OXIDOREDUCTASE CHAIN 5"/>
    <property type="match status" value="1"/>
</dbReference>
<feature type="transmembrane region" description="Helical" evidence="6">
    <location>
        <begin position="266"/>
        <end position="286"/>
    </location>
</feature>
<feature type="transmembrane region" description="Helical" evidence="6">
    <location>
        <begin position="464"/>
        <end position="485"/>
    </location>
</feature>
<keyword evidence="9" id="KW-1185">Reference proteome</keyword>
<dbReference type="PRINTS" id="PR01434">
    <property type="entry name" value="NADHDHGNASE5"/>
</dbReference>
<sequence length="632" mass="63193">MLLGWLIGLPLAVGAVVALADLRPAGPRGTGPRGAVVAGVGVVAAATVTTLSVIAAATRPQAETALFAGIRAGWAVDALSAVLVVTVAVATLAVLVFAAGEPELRTGRFTGLMLLFAGSMLATVTATSLAPLLMAWEVMGAASWALIGYAHRDPAAVGAAHTAFLTTRFGDLGLYLAAGAALAGGAAALALDQLAGVAAGWREVVAAGVVAAALGKSAQLPFAFWLSGAMRGPSPVSALLHSATMVAAGAYLLLRTSPLLGAVGWAGPLVAWTGALTALGLGLVAVAQRDLKQLLAASTCAQIGYMVLAAGAASAAAGTAATAAGALQLVAHAATKSLLFLAAGAWLTALGTRRLDHLDGAARRFPLVGVTFTVGALSLAGIPPLSLWVAKDAVLASALTSALPGAPALYAVGLAGAAVAAVYSAKAVWFVWRPARAVPDTAPGQEPTGQEPTGQVPRPAAPPLVVLAAGAAGLGMLPLVGPTILATDPPAAWELALSAVVAAAAAGWAWRRGGRLPAPALLRDWLRLEPAARALVVRPVLAVARGLARFDDRVLDRAVDDSARATVRLGRGLDRRGEGAVDGTVRGLAGAARVLGRWARRPQTGQLHQYYAQASVAFALLAALAVVVVVVG</sequence>
<gene>
    <name evidence="8" type="ORF">ACFQH9_18475</name>
</gene>
<dbReference type="Proteomes" id="UP001596119">
    <property type="component" value="Unassembled WGS sequence"/>
</dbReference>
<feature type="transmembrane region" description="Helical" evidence="6">
    <location>
        <begin position="409"/>
        <end position="432"/>
    </location>
</feature>
<keyword evidence="3 6" id="KW-1133">Transmembrane helix</keyword>
<dbReference type="RefSeq" id="WP_379567382.1">
    <property type="nucleotide sequence ID" value="NZ_JBHSQK010000044.1"/>
</dbReference>
<comment type="subcellular location">
    <subcellularLocation>
        <location evidence="1">Endomembrane system</location>
        <topology evidence="1">Multi-pass membrane protein</topology>
    </subcellularLocation>
    <subcellularLocation>
        <location evidence="5">Membrane</location>
        <topology evidence="5">Multi-pass membrane protein</topology>
    </subcellularLocation>
</comment>
<evidence type="ECO:0000313" key="8">
    <source>
        <dbReference type="EMBL" id="MFC5950255.1"/>
    </source>
</evidence>
<feature type="transmembrane region" description="Helical" evidence="6">
    <location>
        <begin position="238"/>
        <end position="254"/>
    </location>
</feature>
<feature type="transmembrane region" description="Helical" evidence="6">
    <location>
        <begin position="610"/>
        <end position="631"/>
    </location>
</feature>
<feature type="transmembrane region" description="Helical" evidence="6">
    <location>
        <begin position="172"/>
        <end position="192"/>
    </location>
</feature>
<dbReference type="Pfam" id="PF00361">
    <property type="entry name" value="Proton_antipo_M"/>
    <property type="match status" value="1"/>
</dbReference>
<reference evidence="9" key="1">
    <citation type="journal article" date="2019" name="Int. J. Syst. Evol. Microbiol.">
        <title>The Global Catalogue of Microorganisms (GCM) 10K type strain sequencing project: providing services to taxonomists for standard genome sequencing and annotation.</title>
        <authorList>
            <consortium name="The Broad Institute Genomics Platform"/>
            <consortium name="The Broad Institute Genome Sequencing Center for Infectious Disease"/>
            <person name="Wu L."/>
            <person name="Ma J."/>
        </authorList>
    </citation>
    <scope>NUCLEOTIDE SEQUENCE [LARGE SCALE GENOMIC DNA]</scope>
    <source>
        <strain evidence="9">CGMCC 4.7397</strain>
    </source>
</reference>
<evidence type="ECO:0000256" key="5">
    <source>
        <dbReference type="RuleBase" id="RU000320"/>
    </source>
</evidence>
<dbReference type="EMBL" id="JBHSQK010000044">
    <property type="protein sequence ID" value="MFC5950255.1"/>
    <property type="molecule type" value="Genomic_DNA"/>
</dbReference>
<dbReference type="PANTHER" id="PTHR42829:SF2">
    <property type="entry name" value="NADH-UBIQUINONE OXIDOREDUCTASE CHAIN 5"/>
    <property type="match status" value="1"/>
</dbReference>
<feature type="transmembrane region" description="Helical" evidence="6">
    <location>
        <begin position="491"/>
        <end position="510"/>
    </location>
</feature>
<dbReference type="Gene3D" id="1.20.5.2700">
    <property type="match status" value="2"/>
</dbReference>
<feature type="domain" description="NADH:quinone oxidoreductase/Mrp antiporter transmembrane" evidence="7">
    <location>
        <begin position="126"/>
        <end position="401"/>
    </location>
</feature>
<name>A0ABW1IAF8_9PSEU</name>
<feature type="transmembrane region" description="Helical" evidence="6">
    <location>
        <begin position="36"/>
        <end position="57"/>
    </location>
</feature>
<feature type="transmembrane region" description="Helical" evidence="6">
    <location>
        <begin position="78"/>
        <end position="100"/>
    </location>
</feature>
<dbReference type="InterPro" id="IPR001750">
    <property type="entry name" value="ND/Mrp_TM"/>
</dbReference>
<keyword evidence="2 5" id="KW-0812">Transmembrane</keyword>
<feature type="transmembrane region" description="Helical" evidence="6">
    <location>
        <begin position="112"/>
        <end position="136"/>
    </location>
</feature>
<feature type="transmembrane region" description="Helical" evidence="6">
    <location>
        <begin position="337"/>
        <end position="355"/>
    </location>
</feature>
<evidence type="ECO:0000256" key="3">
    <source>
        <dbReference type="ARBA" id="ARBA00022989"/>
    </source>
</evidence>
<evidence type="ECO:0000256" key="2">
    <source>
        <dbReference type="ARBA" id="ARBA00022692"/>
    </source>
</evidence>
<evidence type="ECO:0000256" key="6">
    <source>
        <dbReference type="SAM" id="Phobius"/>
    </source>
</evidence>
<feature type="transmembrane region" description="Helical" evidence="6">
    <location>
        <begin position="204"/>
        <end position="226"/>
    </location>
</feature>
<feature type="transmembrane region" description="Helical" evidence="6">
    <location>
        <begin position="367"/>
        <end position="389"/>
    </location>
</feature>
<comment type="caution">
    <text evidence="8">The sequence shown here is derived from an EMBL/GenBank/DDBJ whole genome shotgun (WGS) entry which is preliminary data.</text>
</comment>
<evidence type="ECO:0000259" key="7">
    <source>
        <dbReference type="Pfam" id="PF00361"/>
    </source>
</evidence>
<proteinExistence type="predicted"/>
<organism evidence="8 9">
    <name type="scientific">Pseudonocardia lutea</name>
    <dbReference type="NCBI Taxonomy" id="2172015"/>
    <lineage>
        <taxon>Bacteria</taxon>
        <taxon>Bacillati</taxon>
        <taxon>Actinomycetota</taxon>
        <taxon>Actinomycetes</taxon>
        <taxon>Pseudonocardiales</taxon>
        <taxon>Pseudonocardiaceae</taxon>
        <taxon>Pseudonocardia</taxon>
    </lineage>
</organism>
<evidence type="ECO:0000256" key="4">
    <source>
        <dbReference type="ARBA" id="ARBA00023136"/>
    </source>
</evidence>
<dbReference type="InterPro" id="IPR003945">
    <property type="entry name" value="NU5C-like"/>
</dbReference>
<evidence type="ECO:0000256" key="1">
    <source>
        <dbReference type="ARBA" id="ARBA00004127"/>
    </source>
</evidence>
<evidence type="ECO:0000313" key="9">
    <source>
        <dbReference type="Proteomes" id="UP001596119"/>
    </source>
</evidence>
<keyword evidence="4 6" id="KW-0472">Membrane</keyword>
<accession>A0ABW1IAF8</accession>